<dbReference type="GO" id="GO:0051213">
    <property type="term" value="F:dioxygenase activity"/>
    <property type="evidence" value="ECO:0007669"/>
    <property type="project" value="UniProtKB-KW"/>
</dbReference>
<dbReference type="Pfam" id="PF14226">
    <property type="entry name" value="DIOX_N"/>
    <property type="match status" value="1"/>
</dbReference>
<dbReference type="PROSITE" id="PS51471">
    <property type="entry name" value="FE2OG_OXY"/>
    <property type="match status" value="1"/>
</dbReference>
<keyword evidence="2" id="KW-0479">Metal-binding</keyword>
<gene>
    <name evidence="4" type="primary">ASL3</name>
    <name evidence="4" type="ORF">SLS63_008718</name>
</gene>
<dbReference type="InterPro" id="IPR005123">
    <property type="entry name" value="Oxoglu/Fe-dep_dioxygenase_dom"/>
</dbReference>
<dbReference type="InterPro" id="IPR027443">
    <property type="entry name" value="IPNS-like_sf"/>
</dbReference>
<proteinExistence type="inferred from homology"/>
<name>A0ABR1P1N6_DIAER</name>
<keyword evidence="4" id="KW-0223">Dioxygenase</keyword>
<dbReference type="InterPro" id="IPR050231">
    <property type="entry name" value="Iron_ascorbate_oxido_reductase"/>
</dbReference>
<keyword evidence="2" id="KW-0560">Oxidoreductase</keyword>
<dbReference type="Proteomes" id="UP001430848">
    <property type="component" value="Unassembled WGS sequence"/>
</dbReference>
<evidence type="ECO:0000313" key="4">
    <source>
        <dbReference type="EMBL" id="KAK7724330.1"/>
    </source>
</evidence>
<keyword evidence="5" id="KW-1185">Reference proteome</keyword>
<evidence type="ECO:0000259" key="3">
    <source>
        <dbReference type="PROSITE" id="PS51471"/>
    </source>
</evidence>
<dbReference type="Pfam" id="PF03171">
    <property type="entry name" value="2OG-FeII_Oxy"/>
    <property type="match status" value="1"/>
</dbReference>
<reference evidence="4 5" key="1">
    <citation type="submission" date="2024-02" db="EMBL/GenBank/DDBJ databases">
        <title>De novo assembly and annotation of 12 fungi associated with fruit tree decline syndrome in Ontario, Canada.</title>
        <authorList>
            <person name="Sulman M."/>
            <person name="Ellouze W."/>
            <person name="Ilyukhin E."/>
        </authorList>
    </citation>
    <scope>NUCLEOTIDE SEQUENCE [LARGE SCALE GENOMIC DNA]</scope>
    <source>
        <strain evidence="4 5">M169</strain>
    </source>
</reference>
<dbReference type="PANTHER" id="PTHR47990">
    <property type="entry name" value="2-OXOGLUTARATE (2OG) AND FE(II)-DEPENDENT OXYGENASE SUPERFAMILY PROTEIN-RELATED"/>
    <property type="match status" value="1"/>
</dbReference>
<feature type="domain" description="Fe2OG dioxygenase" evidence="3">
    <location>
        <begin position="202"/>
        <end position="307"/>
    </location>
</feature>
<dbReference type="InterPro" id="IPR044861">
    <property type="entry name" value="IPNS-like_FE2OG_OXY"/>
</dbReference>
<accession>A0ABR1P1N6</accession>
<dbReference type="InterPro" id="IPR026992">
    <property type="entry name" value="DIOX_N"/>
</dbReference>
<organism evidence="4 5">
    <name type="scientific">Diaporthe eres</name>
    <name type="common">Phomopsis oblonga</name>
    <dbReference type="NCBI Taxonomy" id="83184"/>
    <lineage>
        <taxon>Eukaryota</taxon>
        <taxon>Fungi</taxon>
        <taxon>Dikarya</taxon>
        <taxon>Ascomycota</taxon>
        <taxon>Pezizomycotina</taxon>
        <taxon>Sordariomycetes</taxon>
        <taxon>Sordariomycetidae</taxon>
        <taxon>Diaporthales</taxon>
        <taxon>Diaporthaceae</taxon>
        <taxon>Diaporthe</taxon>
        <taxon>Diaporthe eres species complex</taxon>
    </lineage>
</organism>
<sequence>MASPSLNYKARKVTDIMGSQTDDSPIPTVDVSAFLSPAASEAERRQVVDDVRHASTTYGFFTLVGHGIPHTQLDQAFESSKRFFALPEEKRKDVHVGKAVGRSFRGWEPPLIQQHKGDLLPDTKETFIVGRDVSADDPEAGSFLTGPNLWPDLPREEFQDVIMAYQAKMVALAKVIVRILVQGLPEEWGCPPDALDGLTVDPAIPMRFLHYGPVKEKDPRQFGVAAHTDFSAITILLQQPGTEGLQVWYPPIEDWISVPVVEDGFVINIGDLMQKYTGGYYRSACHRVITFSEKDKHRYSIAFFLDGNLRFKTKALDGSGEETEVGEYVRSCLMGTLGTRGPLL</sequence>
<keyword evidence="2" id="KW-0408">Iron</keyword>
<protein>
    <submittedName>
        <fullName evidence="4">2-oxoglutarate-dependent dioxygenase asL3</fullName>
    </submittedName>
</protein>
<comment type="similarity">
    <text evidence="1 2">Belongs to the iron/ascorbate-dependent oxidoreductase family.</text>
</comment>
<dbReference type="SUPFAM" id="SSF51197">
    <property type="entry name" value="Clavaminate synthase-like"/>
    <property type="match status" value="1"/>
</dbReference>
<evidence type="ECO:0000256" key="2">
    <source>
        <dbReference type="RuleBase" id="RU003682"/>
    </source>
</evidence>
<evidence type="ECO:0000313" key="5">
    <source>
        <dbReference type="Proteomes" id="UP001430848"/>
    </source>
</evidence>
<dbReference type="Gene3D" id="2.60.120.330">
    <property type="entry name" value="B-lactam Antibiotic, Isopenicillin N Synthase, Chain"/>
    <property type="match status" value="1"/>
</dbReference>
<comment type="caution">
    <text evidence="4">The sequence shown here is derived from an EMBL/GenBank/DDBJ whole genome shotgun (WGS) entry which is preliminary data.</text>
</comment>
<dbReference type="EMBL" id="JAKNSF020000058">
    <property type="protein sequence ID" value="KAK7724330.1"/>
    <property type="molecule type" value="Genomic_DNA"/>
</dbReference>
<evidence type="ECO:0000256" key="1">
    <source>
        <dbReference type="ARBA" id="ARBA00008056"/>
    </source>
</evidence>